<dbReference type="PANTHER" id="PTHR35043:SF7">
    <property type="entry name" value="TRANSCRIPTION FACTOR DOMAIN-CONTAINING PROTEIN"/>
    <property type="match status" value="1"/>
</dbReference>
<dbReference type="PANTHER" id="PTHR35043">
    <property type="entry name" value="TRANSCRIPTION FACTOR DOMAIN-CONTAINING PROTEIN"/>
    <property type="match status" value="1"/>
</dbReference>
<dbReference type="AlphaFoldDB" id="A0A5C3LYJ6"/>
<protein>
    <submittedName>
        <fullName evidence="3">Uncharacterized protein</fullName>
    </submittedName>
</protein>
<dbReference type="OrthoDB" id="9451547at2759"/>
<sequence>MRLLQGILQCVIATTILASPASHLHPVSFNATFTSNEECVNGDQGRDISDIVWGCLATIFACTWISVHPNIPALDDKWVIINRRRFKLMFWAIVAPEITVFWAMRQWFGARRIAGSYIGDKYEWGITHGYFVQMGGFMLVEDSQARTLSFSDMEQLERAGRIDWPTITAEEISDRSKSDPLAKGFVLIQTSWFIIQCLGRYFNKCTMLTELELVTLAFAVLNGIMYFFWWNKPLDVRCPILIRLKQDWAAIDGLHTARQGSEVPTIAPLESNPGIHVDARNKNSRIRSLFKTIFYRPAIYILRPFHDMTESQASITIPPLAQRTPTFYALNTTPQAYDISRMSGLFIAIIFGIIHCGAWWFHFPTNAEKLLWRTAATVITVVPLLYLLFFGVAYSFDMSTEEDELPQLFIMHKRFSYIFPAVITLCLVGILLYIPARLTLLVQAVIALRDLVPEQQVSITWTTFVPHI</sequence>
<feature type="transmembrane region" description="Helical" evidence="1">
    <location>
        <begin position="211"/>
        <end position="229"/>
    </location>
</feature>
<accession>A0A5C3LYJ6</accession>
<evidence type="ECO:0000256" key="2">
    <source>
        <dbReference type="SAM" id="SignalP"/>
    </source>
</evidence>
<keyword evidence="1" id="KW-0812">Transmembrane</keyword>
<proteinExistence type="predicted"/>
<feature type="chain" id="PRO_5022761002" evidence="2">
    <location>
        <begin position="19"/>
        <end position="468"/>
    </location>
</feature>
<reference evidence="3 4" key="1">
    <citation type="journal article" date="2019" name="Nat. Ecol. Evol.">
        <title>Megaphylogeny resolves global patterns of mushroom evolution.</title>
        <authorList>
            <person name="Varga T."/>
            <person name="Krizsan K."/>
            <person name="Foldi C."/>
            <person name="Dima B."/>
            <person name="Sanchez-Garcia M."/>
            <person name="Sanchez-Ramirez S."/>
            <person name="Szollosi G.J."/>
            <person name="Szarkandi J.G."/>
            <person name="Papp V."/>
            <person name="Albert L."/>
            <person name="Andreopoulos W."/>
            <person name="Angelini C."/>
            <person name="Antonin V."/>
            <person name="Barry K.W."/>
            <person name="Bougher N.L."/>
            <person name="Buchanan P."/>
            <person name="Buyck B."/>
            <person name="Bense V."/>
            <person name="Catcheside P."/>
            <person name="Chovatia M."/>
            <person name="Cooper J."/>
            <person name="Damon W."/>
            <person name="Desjardin D."/>
            <person name="Finy P."/>
            <person name="Geml J."/>
            <person name="Haridas S."/>
            <person name="Hughes K."/>
            <person name="Justo A."/>
            <person name="Karasinski D."/>
            <person name="Kautmanova I."/>
            <person name="Kiss B."/>
            <person name="Kocsube S."/>
            <person name="Kotiranta H."/>
            <person name="LaButti K.M."/>
            <person name="Lechner B.E."/>
            <person name="Liimatainen K."/>
            <person name="Lipzen A."/>
            <person name="Lukacs Z."/>
            <person name="Mihaltcheva S."/>
            <person name="Morgado L.N."/>
            <person name="Niskanen T."/>
            <person name="Noordeloos M.E."/>
            <person name="Ohm R.A."/>
            <person name="Ortiz-Santana B."/>
            <person name="Ovrebo C."/>
            <person name="Racz N."/>
            <person name="Riley R."/>
            <person name="Savchenko A."/>
            <person name="Shiryaev A."/>
            <person name="Soop K."/>
            <person name="Spirin V."/>
            <person name="Szebenyi C."/>
            <person name="Tomsovsky M."/>
            <person name="Tulloss R.E."/>
            <person name="Uehling J."/>
            <person name="Grigoriev I.V."/>
            <person name="Vagvolgyi C."/>
            <person name="Papp T."/>
            <person name="Martin F.M."/>
            <person name="Miettinen O."/>
            <person name="Hibbett D.S."/>
            <person name="Nagy L.G."/>
        </authorList>
    </citation>
    <scope>NUCLEOTIDE SEQUENCE [LARGE SCALE GENOMIC DNA]</scope>
    <source>
        <strain evidence="3 4">CBS 166.37</strain>
    </source>
</reference>
<name>A0A5C3LYJ6_9AGAR</name>
<evidence type="ECO:0000313" key="3">
    <source>
        <dbReference type="EMBL" id="TFK33851.1"/>
    </source>
</evidence>
<evidence type="ECO:0000313" key="4">
    <source>
        <dbReference type="Proteomes" id="UP000308652"/>
    </source>
</evidence>
<organism evidence="3 4">
    <name type="scientific">Crucibulum laeve</name>
    <dbReference type="NCBI Taxonomy" id="68775"/>
    <lineage>
        <taxon>Eukaryota</taxon>
        <taxon>Fungi</taxon>
        <taxon>Dikarya</taxon>
        <taxon>Basidiomycota</taxon>
        <taxon>Agaricomycotina</taxon>
        <taxon>Agaricomycetes</taxon>
        <taxon>Agaricomycetidae</taxon>
        <taxon>Agaricales</taxon>
        <taxon>Agaricineae</taxon>
        <taxon>Nidulariaceae</taxon>
        <taxon>Crucibulum</taxon>
    </lineage>
</organism>
<feature type="transmembrane region" description="Helical" evidence="1">
    <location>
        <begin position="415"/>
        <end position="434"/>
    </location>
</feature>
<keyword evidence="2" id="KW-0732">Signal</keyword>
<keyword evidence="1" id="KW-1133">Transmembrane helix</keyword>
<feature type="transmembrane region" description="Helical" evidence="1">
    <location>
        <begin position="344"/>
        <end position="363"/>
    </location>
</feature>
<feature type="signal peptide" evidence="2">
    <location>
        <begin position="1"/>
        <end position="18"/>
    </location>
</feature>
<keyword evidence="1" id="KW-0472">Membrane</keyword>
<dbReference type="STRING" id="68775.A0A5C3LYJ6"/>
<gene>
    <name evidence="3" type="ORF">BDQ12DRAFT_657463</name>
</gene>
<dbReference type="EMBL" id="ML213640">
    <property type="protein sequence ID" value="TFK33851.1"/>
    <property type="molecule type" value="Genomic_DNA"/>
</dbReference>
<keyword evidence="4" id="KW-1185">Reference proteome</keyword>
<evidence type="ECO:0000256" key="1">
    <source>
        <dbReference type="SAM" id="Phobius"/>
    </source>
</evidence>
<dbReference type="Proteomes" id="UP000308652">
    <property type="component" value="Unassembled WGS sequence"/>
</dbReference>
<feature type="transmembrane region" description="Helical" evidence="1">
    <location>
        <begin position="370"/>
        <end position="395"/>
    </location>
</feature>